<dbReference type="Pfam" id="PF00356">
    <property type="entry name" value="LacI"/>
    <property type="match status" value="1"/>
</dbReference>
<dbReference type="Proteomes" id="UP000823900">
    <property type="component" value="Unassembled WGS sequence"/>
</dbReference>
<reference evidence="5" key="1">
    <citation type="journal article" date="2021" name="PeerJ">
        <title>Extensive microbial diversity within the chicken gut microbiome revealed by metagenomics and culture.</title>
        <authorList>
            <person name="Gilroy R."/>
            <person name="Ravi A."/>
            <person name="Getino M."/>
            <person name="Pursley I."/>
            <person name="Horton D.L."/>
            <person name="Alikhan N.F."/>
            <person name="Baker D."/>
            <person name="Gharbi K."/>
            <person name="Hall N."/>
            <person name="Watson M."/>
            <person name="Adriaenssens E.M."/>
            <person name="Foster-Nyarko E."/>
            <person name="Jarju S."/>
            <person name="Secka A."/>
            <person name="Antonio M."/>
            <person name="Oren A."/>
            <person name="Chaudhuri R.R."/>
            <person name="La Ragione R."/>
            <person name="Hildebrand F."/>
            <person name="Pallen M.J."/>
        </authorList>
    </citation>
    <scope>NUCLEOTIDE SEQUENCE</scope>
    <source>
        <strain evidence="5">CHK178-16964</strain>
    </source>
</reference>
<sequence>MKKVTSTDVARLAGVSQATVSMVLNNKIGPSFSEETKNRVLDAARQLGYVLPAQNITAMDRNLIAVFIPTLSNPYYTQLTSAIEKYALTQGYKILLCNTSRNKEYEAYYLDYFSKSRFAGIIFTFIPSYPQLVEQLSLSVPIVLIGEKNEDLTIPSIELNNVKAGIIMGEYLLSLKHTHFAFFSTPLNNVSLARRQRLEGLKYALKEAGYEKNLYIFSDSHLDESDSSSTPYEYEIGYTLTTQFLSAGNPATALMGVNDMTALGIIGCLSDNGFSVPQDYSVCGFDNIFVSNVSIPSITTIEHHLHLRAQAAVDMILSKQPKQEKKGSSARIAPQVNKIEYDPQLLIRSSTGPCREALSGSRAHEKNTAY</sequence>
<proteinExistence type="predicted"/>
<dbReference type="Pfam" id="PF00532">
    <property type="entry name" value="Peripla_BP_1"/>
    <property type="match status" value="1"/>
</dbReference>
<dbReference type="SUPFAM" id="SSF53822">
    <property type="entry name" value="Periplasmic binding protein-like I"/>
    <property type="match status" value="1"/>
</dbReference>
<evidence type="ECO:0000256" key="3">
    <source>
        <dbReference type="ARBA" id="ARBA00023163"/>
    </source>
</evidence>
<feature type="domain" description="HTH lacI-type" evidence="4">
    <location>
        <begin position="4"/>
        <end position="58"/>
    </location>
</feature>
<protein>
    <submittedName>
        <fullName evidence="5">LacI family transcriptional regulator</fullName>
    </submittedName>
</protein>
<dbReference type="InterPro" id="IPR028082">
    <property type="entry name" value="Peripla_BP_I"/>
</dbReference>
<evidence type="ECO:0000259" key="4">
    <source>
        <dbReference type="PROSITE" id="PS50932"/>
    </source>
</evidence>
<dbReference type="PANTHER" id="PTHR30146:SF109">
    <property type="entry name" value="HTH-TYPE TRANSCRIPTIONAL REGULATOR GALS"/>
    <property type="match status" value="1"/>
</dbReference>
<keyword evidence="1" id="KW-0805">Transcription regulation</keyword>
<evidence type="ECO:0000256" key="1">
    <source>
        <dbReference type="ARBA" id="ARBA00023015"/>
    </source>
</evidence>
<dbReference type="GO" id="GO:0000976">
    <property type="term" value="F:transcription cis-regulatory region binding"/>
    <property type="evidence" value="ECO:0007669"/>
    <property type="project" value="TreeGrafter"/>
</dbReference>
<dbReference type="CDD" id="cd01392">
    <property type="entry name" value="HTH_LacI"/>
    <property type="match status" value="1"/>
</dbReference>
<dbReference type="SUPFAM" id="SSF47413">
    <property type="entry name" value="lambda repressor-like DNA-binding domains"/>
    <property type="match status" value="1"/>
</dbReference>
<dbReference type="InterPro" id="IPR001761">
    <property type="entry name" value="Peripla_BP/Lac1_sug-bd_dom"/>
</dbReference>
<dbReference type="PANTHER" id="PTHR30146">
    <property type="entry name" value="LACI-RELATED TRANSCRIPTIONAL REPRESSOR"/>
    <property type="match status" value="1"/>
</dbReference>
<organism evidence="5 6">
    <name type="scientific">Candidatus Lachnoclostridium stercoravium</name>
    <dbReference type="NCBI Taxonomy" id="2838633"/>
    <lineage>
        <taxon>Bacteria</taxon>
        <taxon>Bacillati</taxon>
        <taxon>Bacillota</taxon>
        <taxon>Clostridia</taxon>
        <taxon>Lachnospirales</taxon>
        <taxon>Lachnospiraceae</taxon>
    </lineage>
</organism>
<gene>
    <name evidence="5" type="ORF">IAA07_00495</name>
</gene>
<evidence type="ECO:0000256" key="2">
    <source>
        <dbReference type="ARBA" id="ARBA00023125"/>
    </source>
</evidence>
<comment type="caution">
    <text evidence="5">The sequence shown here is derived from an EMBL/GenBank/DDBJ whole genome shotgun (WGS) entry which is preliminary data.</text>
</comment>
<dbReference type="InterPro" id="IPR000843">
    <property type="entry name" value="HTH_LacI"/>
</dbReference>
<dbReference type="InterPro" id="IPR010982">
    <property type="entry name" value="Lambda_DNA-bd_dom_sf"/>
</dbReference>
<dbReference type="AlphaFoldDB" id="A0A9D2KLY4"/>
<evidence type="ECO:0000313" key="5">
    <source>
        <dbReference type="EMBL" id="HJA70043.1"/>
    </source>
</evidence>
<dbReference type="SMART" id="SM00354">
    <property type="entry name" value="HTH_LACI"/>
    <property type="match status" value="1"/>
</dbReference>
<keyword evidence="2" id="KW-0238">DNA-binding</keyword>
<dbReference type="EMBL" id="DWZA01000004">
    <property type="protein sequence ID" value="HJA70043.1"/>
    <property type="molecule type" value="Genomic_DNA"/>
</dbReference>
<dbReference type="GO" id="GO:0003700">
    <property type="term" value="F:DNA-binding transcription factor activity"/>
    <property type="evidence" value="ECO:0007669"/>
    <property type="project" value="TreeGrafter"/>
</dbReference>
<dbReference type="PROSITE" id="PS50932">
    <property type="entry name" value="HTH_LACI_2"/>
    <property type="match status" value="1"/>
</dbReference>
<dbReference type="CDD" id="cd06267">
    <property type="entry name" value="PBP1_LacI_sugar_binding-like"/>
    <property type="match status" value="1"/>
</dbReference>
<reference evidence="5" key="2">
    <citation type="submission" date="2021-04" db="EMBL/GenBank/DDBJ databases">
        <authorList>
            <person name="Gilroy R."/>
        </authorList>
    </citation>
    <scope>NUCLEOTIDE SEQUENCE</scope>
    <source>
        <strain evidence="5">CHK178-16964</strain>
    </source>
</reference>
<dbReference type="Gene3D" id="1.10.260.40">
    <property type="entry name" value="lambda repressor-like DNA-binding domains"/>
    <property type="match status" value="1"/>
</dbReference>
<evidence type="ECO:0000313" key="6">
    <source>
        <dbReference type="Proteomes" id="UP000823900"/>
    </source>
</evidence>
<keyword evidence="3" id="KW-0804">Transcription</keyword>
<accession>A0A9D2KLY4</accession>
<name>A0A9D2KLY4_9FIRM</name>
<dbReference type="Gene3D" id="3.40.50.2300">
    <property type="match status" value="2"/>
</dbReference>